<comment type="similarity">
    <text evidence="1 2">Belongs to the ArsC family.</text>
</comment>
<dbReference type="Gene3D" id="3.40.30.10">
    <property type="entry name" value="Glutaredoxin"/>
    <property type="match status" value="1"/>
</dbReference>
<gene>
    <name evidence="3" type="ORF">JCM19294_73</name>
</gene>
<dbReference type="PROSITE" id="PS51353">
    <property type="entry name" value="ARSC"/>
    <property type="match status" value="1"/>
</dbReference>
<dbReference type="STRING" id="319236.BST91_05895"/>
<sequence>MGVLAKSSREVSIFYDSNKKLHKEVYAYLVSSGKSINQRDINKFDITGTIYAELIELLECDIIDLIDTSHEKYQGGDSIEFNDGVDVLRNQPELLRFPILVNDKKALQAKSMSDAIKFFDPDTAQVRIP</sequence>
<accession>A0A090Q5T3</accession>
<reference evidence="3" key="1">
    <citation type="journal article" date="2014" name="Genome Announc.">
        <title>Draft Genome Sequences of Marine Flavobacterium Nonlabens Strains NR17, NR24, NR27, NR32, NR33, and Ara13.</title>
        <authorList>
            <person name="Nakanishi M."/>
            <person name="Meirelles P."/>
            <person name="Suzuki R."/>
            <person name="Takatani N."/>
            <person name="Mino S."/>
            <person name="Suda W."/>
            <person name="Oshima K."/>
            <person name="Hattori M."/>
            <person name="Ohkuma M."/>
            <person name="Hosokawa M."/>
            <person name="Miyashita K."/>
            <person name="Thompson F.L."/>
            <person name="Niwa A."/>
            <person name="Sawabe T."/>
            <person name="Sawabe T."/>
        </authorList>
    </citation>
    <scope>NUCLEOTIDE SEQUENCE [LARGE SCALE GENOMIC DNA]</scope>
    <source>
        <strain evidence="3">JCM 19294</strain>
    </source>
</reference>
<dbReference type="EMBL" id="BBML01000006">
    <property type="protein sequence ID" value="GAK97537.1"/>
    <property type="molecule type" value="Genomic_DNA"/>
</dbReference>
<dbReference type="SUPFAM" id="SSF52833">
    <property type="entry name" value="Thioredoxin-like"/>
    <property type="match status" value="1"/>
</dbReference>
<evidence type="ECO:0000313" key="3">
    <source>
        <dbReference type="EMBL" id="GAK97537.1"/>
    </source>
</evidence>
<dbReference type="InterPro" id="IPR006660">
    <property type="entry name" value="Arsenate_reductase-like"/>
</dbReference>
<protein>
    <submittedName>
        <fullName evidence="3">Uncharacterized protein</fullName>
    </submittedName>
</protein>
<comment type="caution">
    <text evidence="3">The sequence shown here is derived from an EMBL/GenBank/DDBJ whole genome shotgun (WGS) entry which is preliminary data.</text>
</comment>
<dbReference type="RefSeq" id="WP_042279211.1">
    <property type="nucleotide sequence ID" value="NZ_BBML01000006.1"/>
</dbReference>
<dbReference type="Proteomes" id="UP000029221">
    <property type="component" value="Unassembled WGS sequence"/>
</dbReference>
<dbReference type="AlphaFoldDB" id="A0A090Q5T3"/>
<organism evidence="3 4">
    <name type="scientific">Nonlabens tegetincola</name>
    <dbReference type="NCBI Taxonomy" id="323273"/>
    <lineage>
        <taxon>Bacteria</taxon>
        <taxon>Pseudomonadati</taxon>
        <taxon>Bacteroidota</taxon>
        <taxon>Flavobacteriia</taxon>
        <taxon>Flavobacteriales</taxon>
        <taxon>Flavobacteriaceae</taxon>
        <taxon>Nonlabens</taxon>
    </lineage>
</organism>
<evidence type="ECO:0000313" key="4">
    <source>
        <dbReference type="Proteomes" id="UP000029221"/>
    </source>
</evidence>
<dbReference type="InterPro" id="IPR036249">
    <property type="entry name" value="Thioredoxin-like_sf"/>
</dbReference>
<keyword evidence="4" id="KW-1185">Reference proteome</keyword>
<evidence type="ECO:0000256" key="2">
    <source>
        <dbReference type="PROSITE-ProRule" id="PRU01282"/>
    </source>
</evidence>
<name>A0A090Q5T3_9FLAO</name>
<dbReference type="eggNOG" id="COG1393">
    <property type="taxonomic scope" value="Bacteria"/>
</dbReference>
<evidence type="ECO:0000256" key="1">
    <source>
        <dbReference type="ARBA" id="ARBA00007198"/>
    </source>
</evidence>
<proteinExistence type="inferred from homology"/>